<dbReference type="OrthoDB" id="5404599at2759"/>
<dbReference type="PANTHER" id="PTHR21310:SF15">
    <property type="entry name" value="AMINOGLYCOSIDE PHOSPHOTRANSFERASE DOMAIN-CONTAINING PROTEIN"/>
    <property type="match status" value="1"/>
</dbReference>
<sequence length="143" mass="16256">EEHVILVMTRLEGDPIADRLPKLGHAELDELSTQLATVLQQVRRIPVPGNGVCGFGGRPCRSYQMSFSVFGPFASLKGFNDWMYERTKWRRSSDGTYPPSRNEHERLILSHGDLTPHNILIDKEGRLTGVIDWECAGWMPAHW</sequence>
<feature type="non-terminal residue" evidence="2">
    <location>
        <position position="143"/>
    </location>
</feature>
<evidence type="ECO:0000259" key="1">
    <source>
        <dbReference type="Pfam" id="PF01636"/>
    </source>
</evidence>
<proteinExistence type="predicted"/>
<protein>
    <recommendedName>
        <fullName evidence="1">Aminoglycoside phosphotransferase domain-containing protein</fullName>
    </recommendedName>
</protein>
<dbReference type="InterPro" id="IPR002575">
    <property type="entry name" value="Aminoglycoside_PTrfase"/>
</dbReference>
<keyword evidence="3" id="KW-1185">Reference proteome</keyword>
<gene>
    <name evidence="2" type="ORF">CALCODRAFT_424070</name>
</gene>
<reference evidence="2 3" key="1">
    <citation type="journal article" date="2016" name="Mol. Biol. Evol.">
        <title>Comparative Genomics of Early-Diverging Mushroom-Forming Fungi Provides Insights into the Origins of Lignocellulose Decay Capabilities.</title>
        <authorList>
            <person name="Nagy L.G."/>
            <person name="Riley R."/>
            <person name="Tritt A."/>
            <person name="Adam C."/>
            <person name="Daum C."/>
            <person name="Floudas D."/>
            <person name="Sun H."/>
            <person name="Yadav J.S."/>
            <person name="Pangilinan J."/>
            <person name="Larsson K.H."/>
            <person name="Matsuura K."/>
            <person name="Barry K."/>
            <person name="Labutti K."/>
            <person name="Kuo R."/>
            <person name="Ohm R.A."/>
            <person name="Bhattacharya S.S."/>
            <person name="Shirouzu T."/>
            <person name="Yoshinaga Y."/>
            <person name="Martin F.M."/>
            <person name="Grigoriev I.V."/>
            <person name="Hibbett D.S."/>
        </authorList>
    </citation>
    <scope>NUCLEOTIDE SEQUENCE [LARGE SCALE GENOMIC DNA]</scope>
    <source>
        <strain evidence="2 3">HHB12733</strain>
    </source>
</reference>
<dbReference type="InterPro" id="IPR051678">
    <property type="entry name" value="AGP_Transferase"/>
</dbReference>
<evidence type="ECO:0000313" key="2">
    <source>
        <dbReference type="EMBL" id="KZT55690.1"/>
    </source>
</evidence>
<name>A0A165EWW4_9BASI</name>
<feature type="non-terminal residue" evidence="2">
    <location>
        <position position="1"/>
    </location>
</feature>
<evidence type="ECO:0000313" key="3">
    <source>
        <dbReference type="Proteomes" id="UP000076842"/>
    </source>
</evidence>
<feature type="domain" description="Aminoglycoside phosphotransferase" evidence="1">
    <location>
        <begin position="2"/>
        <end position="142"/>
    </location>
</feature>
<organism evidence="2 3">
    <name type="scientific">Calocera cornea HHB12733</name>
    <dbReference type="NCBI Taxonomy" id="1353952"/>
    <lineage>
        <taxon>Eukaryota</taxon>
        <taxon>Fungi</taxon>
        <taxon>Dikarya</taxon>
        <taxon>Basidiomycota</taxon>
        <taxon>Agaricomycotina</taxon>
        <taxon>Dacrymycetes</taxon>
        <taxon>Dacrymycetales</taxon>
        <taxon>Dacrymycetaceae</taxon>
        <taxon>Calocera</taxon>
    </lineage>
</organism>
<accession>A0A165EWW4</accession>
<dbReference type="Proteomes" id="UP000076842">
    <property type="component" value="Unassembled WGS sequence"/>
</dbReference>
<dbReference type="InterPro" id="IPR011009">
    <property type="entry name" value="Kinase-like_dom_sf"/>
</dbReference>
<dbReference type="Pfam" id="PF01636">
    <property type="entry name" value="APH"/>
    <property type="match status" value="1"/>
</dbReference>
<dbReference type="AlphaFoldDB" id="A0A165EWW4"/>
<dbReference type="PANTHER" id="PTHR21310">
    <property type="entry name" value="AMINOGLYCOSIDE PHOSPHOTRANSFERASE-RELATED-RELATED"/>
    <property type="match status" value="1"/>
</dbReference>
<dbReference type="InParanoid" id="A0A165EWW4"/>
<dbReference type="SUPFAM" id="SSF56112">
    <property type="entry name" value="Protein kinase-like (PK-like)"/>
    <property type="match status" value="1"/>
</dbReference>
<dbReference type="Gene3D" id="3.90.1200.10">
    <property type="match status" value="1"/>
</dbReference>
<dbReference type="STRING" id="1353952.A0A165EWW4"/>
<dbReference type="EMBL" id="KV423990">
    <property type="protein sequence ID" value="KZT55690.1"/>
    <property type="molecule type" value="Genomic_DNA"/>
</dbReference>